<reference evidence="1" key="1">
    <citation type="journal article" date="2023" name="Mol. Phylogenet. Evol.">
        <title>Genome-scale phylogeny and comparative genomics of the fungal order Sordariales.</title>
        <authorList>
            <person name="Hensen N."/>
            <person name="Bonometti L."/>
            <person name="Westerberg I."/>
            <person name="Brannstrom I.O."/>
            <person name="Guillou S."/>
            <person name="Cros-Aarteil S."/>
            <person name="Calhoun S."/>
            <person name="Haridas S."/>
            <person name="Kuo A."/>
            <person name="Mondo S."/>
            <person name="Pangilinan J."/>
            <person name="Riley R."/>
            <person name="LaButti K."/>
            <person name="Andreopoulos B."/>
            <person name="Lipzen A."/>
            <person name="Chen C."/>
            <person name="Yan M."/>
            <person name="Daum C."/>
            <person name="Ng V."/>
            <person name="Clum A."/>
            <person name="Steindorff A."/>
            <person name="Ohm R.A."/>
            <person name="Martin F."/>
            <person name="Silar P."/>
            <person name="Natvig D.O."/>
            <person name="Lalanne C."/>
            <person name="Gautier V."/>
            <person name="Ament-Velasquez S.L."/>
            <person name="Kruys A."/>
            <person name="Hutchinson M.I."/>
            <person name="Powell A.J."/>
            <person name="Barry K."/>
            <person name="Miller A.N."/>
            <person name="Grigoriev I.V."/>
            <person name="Debuchy R."/>
            <person name="Gladieux P."/>
            <person name="Hiltunen Thoren M."/>
            <person name="Johannesson H."/>
        </authorList>
    </citation>
    <scope>NUCLEOTIDE SEQUENCE</scope>
    <source>
        <strain evidence="1">CBS 990.96</strain>
    </source>
</reference>
<keyword evidence="2" id="KW-1185">Reference proteome</keyword>
<name>A0AAN7BGN7_9PEZI</name>
<dbReference type="AlphaFoldDB" id="A0AAN7BGN7"/>
<comment type="caution">
    <text evidence="1">The sequence shown here is derived from an EMBL/GenBank/DDBJ whole genome shotgun (WGS) entry which is preliminary data.</text>
</comment>
<dbReference type="EMBL" id="MU865482">
    <property type="protein sequence ID" value="KAK4222265.1"/>
    <property type="molecule type" value="Genomic_DNA"/>
</dbReference>
<accession>A0AAN7BGN7</accession>
<evidence type="ECO:0000313" key="1">
    <source>
        <dbReference type="EMBL" id="KAK4222265.1"/>
    </source>
</evidence>
<reference evidence="1" key="2">
    <citation type="submission" date="2023-05" db="EMBL/GenBank/DDBJ databases">
        <authorList>
            <consortium name="Lawrence Berkeley National Laboratory"/>
            <person name="Steindorff A."/>
            <person name="Hensen N."/>
            <person name="Bonometti L."/>
            <person name="Westerberg I."/>
            <person name="Brannstrom I.O."/>
            <person name="Guillou S."/>
            <person name="Cros-Aarteil S."/>
            <person name="Calhoun S."/>
            <person name="Haridas S."/>
            <person name="Kuo A."/>
            <person name="Mondo S."/>
            <person name="Pangilinan J."/>
            <person name="Riley R."/>
            <person name="Labutti K."/>
            <person name="Andreopoulos B."/>
            <person name="Lipzen A."/>
            <person name="Chen C."/>
            <person name="Yanf M."/>
            <person name="Daum C."/>
            <person name="Ng V."/>
            <person name="Clum A."/>
            <person name="Ohm R."/>
            <person name="Martin F."/>
            <person name="Silar P."/>
            <person name="Natvig D."/>
            <person name="Lalanne C."/>
            <person name="Gautier V."/>
            <person name="Ament-Velasquez S.L."/>
            <person name="Kruys A."/>
            <person name="Hutchinson M.I."/>
            <person name="Powell A.J."/>
            <person name="Barry K."/>
            <person name="Miller A.N."/>
            <person name="Grigoriev I.V."/>
            <person name="Debuchy R."/>
            <person name="Gladieux P."/>
            <person name="Thoren M.H."/>
            <person name="Johannesson H."/>
        </authorList>
    </citation>
    <scope>NUCLEOTIDE SEQUENCE</scope>
    <source>
        <strain evidence="1">CBS 990.96</strain>
    </source>
</reference>
<proteinExistence type="predicted"/>
<evidence type="ECO:0000313" key="2">
    <source>
        <dbReference type="Proteomes" id="UP001301958"/>
    </source>
</evidence>
<organism evidence="1 2">
    <name type="scientific">Podospora fimiseda</name>
    <dbReference type="NCBI Taxonomy" id="252190"/>
    <lineage>
        <taxon>Eukaryota</taxon>
        <taxon>Fungi</taxon>
        <taxon>Dikarya</taxon>
        <taxon>Ascomycota</taxon>
        <taxon>Pezizomycotina</taxon>
        <taxon>Sordariomycetes</taxon>
        <taxon>Sordariomycetidae</taxon>
        <taxon>Sordariales</taxon>
        <taxon>Podosporaceae</taxon>
        <taxon>Podospora</taxon>
    </lineage>
</organism>
<sequence length="220" mass="25688">MFRCDDYSVPDIHAHPSWKKLLFYIKYRVRDSLEFYNGMEQVPSFCLTVVQDAATLKNATVETVRTEFKKWCEAAVEKEHGQGATIRRQSQRYNFVIRVSEDVLGCWAKVDDDCLSEEKEDDNRRKALRFSQTGNCFVDLIWKDWPPEIPENIGRGVPNPWVGGIAPPIPEYEEIEGCKEEELGWMRVSIHSVVVSIYSVLRDPDAFFTLYRRPLEILRY</sequence>
<gene>
    <name evidence="1" type="ORF">QBC38DRAFT_448445</name>
</gene>
<protein>
    <submittedName>
        <fullName evidence="1">Uncharacterized protein</fullName>
    </submittedName>
</protein>
<dbReference type="Proteomes" id="UP001301958">
    <property type="component" value="Unassembled WGS sequence"/>
</dbReference>